<protein>
    <submittedName>
        <fullName evidence="3">Serine hydrolase domain-containing protein</fullName>
        <ecNumber evidence="3">3.1.1.103</ecNumber>
    </submittedName>
</protein>
<dbReference type="InterPro" id="IPR050491">
    <property type="entry name" value="AmpC-like"/>
</dbReference>
<proteinExistence type="predicted"/>
<keyword evidence="3" id="KW-0378">Hydrolase</keyword>
<feature type="signal peptide" evidence="1">
    <location>
        <begin position="1"/>
        <end position="24"/>
    </location>
</feature>
<sequence length="393" mass="42447">MTIKTLLAGLMAVGLSLPTTSAVAQSPTQSRLGAANPPQLYRPVKCDERKVYQGRPAYSLPFSSKAQFDPMFSNRLANSAPLSKAFAEAKDISKAKNLNVALAYPGGTLWEESSAQKGQLFYWASATKTYTAVAVLQLVDEGKLSLADRLSRWEPSLPNADHITIRDLLAHTSGLFSANEDPDWREKGRRQMTPKQHDDILKKRGAMFCPGQFWRYSNSGYTLLGRIIERVEGKPFADVLQARVIDKLGLKETIVVTPENVSRVVPLETDGDEAVLDITGPGAAGPVAASAGDMARFWAALLSDRLVSSSMRDAMFNTMVPMADITTYYGLGVMLVDTPIAGGRLVMLGHGGDAPGVNAWVGYDIKRQRIVSAAMTGDGSAAAVANYMLRASD</sequence>
<name>A0AA97FAX3_9SPHN</name>
<dbReference type="EMBL" id="CP136594">
    <property type="protein sequence ID" value="WOE76418.1"/>
    <property type="molecule type" value="Genomic_DNA"/>
</dbReference>
<organism evidence="3 4">
    <name type="scientific">Alterisphingorhabdus coralli</name>
    <dbReference type="NCBI Taxonomy" id="3071408"/>
    <lineage>
        <taxon>Bacteria</taxon>
        <taxon>Pseudomonadati</taxon>
        <taxon>Pseudomonadota</taxon>
        <taxon>Alphaproteobacteria</taxon>
        <taxon>Sphingomonadales</taxon>
        <taxon>Sphingomonadaceae</taxon>
        <taxon>Alterisphingorhabdus (ex Yan et al. 2024)</taxon>
    </lineage>
</organism>
<dbReference type="Pfam" id="PF00144">
    <property type="entry name" value="Beta-lactamase"/>
    <property type="match status" value="1"/>
</dbReference>
<keyword evidence="1" id="KW-0732">Signal</keyword>
<evidence type="ECO:0000313" key="3">
    <source>
        <dbReference type="EMBL" id="WOE76418.1"/>
    </source>
</evidence>
<accession>A0AA97FAX3</accession>
<evidence type="ECO:0000259" key="2">
    <source>
        <dbReference type="Pfam" id="PF00144"/>
    </source>
</evidence>
<dbReference type="Proteomes" id="UP001302429">
    <property type="component" value="Chromosome"/>
</dbReference>
<keyword evidence="4" id="KW-1185">Reference proteome</keyword>
<feature type="domain" description="Beta-lactamase-related" evidence="2">
    <location>
        <begin position="95"/>
        <end position="386"/>
    </location>
</feature>
<dbReference type="RefSeq" id="WP_317084103.1">
    <property type="nucleotide sequence ID" value="NZ_CP136594.1"/>
</dbReference>
<dbReference type="Gene3D" id="3.40.710.10">
    <property type="entry name" value="DD-peptidase/beta-lactamase superfamily"/>
    <property type="match status" value="1"/>
</dbReference>
<dbReference type="GO" id="GO:0016787">
    <property type="term" value="F:hydrolase activity"/>
    <property type="evidence" value="ECO:0007669"/>
    <property type="project" value="UniProtKB-KW"/>
</dbReference>
<dbReference type="InterPro" id="IPR012338">
    <property type="entry name" value="Beta-lactam/transpept-like"/>
</dbReference>
<evidence type="ECO:0000313" key="4">
    <source>
        <dbReference type="Proteomes" id="UP001302429"/>
    </source>
</evidence>
<dbReference type="KEGG" id="acoa:RB602_06815"/>
<evidence type="ECO:0000256" key="1">
    <source>
        <dbReference type="SAM" id="SignalP"/>
    </source>
</evidence>
<dbReference type="AlphaFoldDB" id="A0AA97FAX3"/>
<dbReference type="EC" id="3.1.1.103" evidence="3"/>
<gene>
    <name evidence="3" type="ORF">RB602_06815</name>
</gene>
<feature type="chain" id="PRO_5041662805" evidence="1">
    <location>
        <begin position="25"/>
        <end position="393"/>
    </location>
</feature>
<dbReference type="SUPFAM" id="SSF56601">
    <property type="entry name" value="beta-lactamase/transpeptidase-like"/>
    <property type="match status" value="1"/>
</dbReference>
<dbReference type="PANTHER" id="PTHR46825:SF7">
    <property type="entry name" value="D-ALANYL-D-ALANINE CARBOXYPEPTIDASE"/>
    <property type="match status" value="1"/>
</dbReference>
<dbReference type="InterPro" id="IPR001466">
    <property type="entry name" value="Beta-lactam-related"/>
</dbReference>
<reference evidence="3 4" key="1">
    <citation type="submission" date="2023-10" db="EMBL/GenBank/DDBJ databases">
        <title>Complete genome sequence of a Sphingomonadaceae bacterium.</title>
        <authorList>
            <person name="Yan C."/>
        </authorList>
    </citation>
    <scope>NUCLEOTIDE SEQUENCE [LARGE SCALE GENOMIC DNA]</scope>
    <source>
        <strain evidence="3 4">SCSIO 66989</strain>
    </source>
</reference>
<dbReference type="PANTHER" id="PTHR46825">
    <property type="entry name" value="D-ALANYL-D-ALANINE-CARBOXYPEPTIDASE/ENDOPEPTIDASE AMPH"/>
    <property type="match status" value="1"/>
</dbReference>